<dbReference type="OrthoDB" id="9806359at2"/>
<evidence type="ECO:0000256" key="1">
    <source>
        <dbReference type="ARBA" id="ARBA00006115"/>
    </source>
</evidence>
<dbReference type="GO" id="GO:0009298">
    <property type="term" value="P:GDP-mannose biosynthetic process"/>
    <property type="evidence" value="ECO:0007669"/>
    <property type="project" value="TreeGrafter"/>
</dbReference>
<keyword evidence="5" id="KW-0547">Nucleotide-binding</keyword>
<dbReference type="EC" id="2.7.7.13" evidence="2"/>
<evidence type="ECO:0000256" key="3">
    <source>
        <dbReference type="ARBA" id="ARBA00022679"/>
    </source>
</evidence>
<dbReference type="GO" id="GO:0005525">
    <property type="term" value="F:GTP binding"/>
    <property type="evidence" value="ECO:0007669"/>
    <property type="project" value="UniProtKB-KW"/>
</dbReference>
<evidence type="ECO:0000256" key="5">
    <source>
        <dbReference type="ARBA" id="ARBA00022741"/>
    </source>
</evidence>
<keyword evidence="4 10" id="KW-0548">Nucleotidyltransferase</keyword>
<dbReference type="InterPro" id="IPR029044">
    <property type="entry name" value="Nucleotide-diphossugar_trans"/>
</dbReference>
<dbReference type="InterPro" id="IPR049577">
    <property type="entry name" value="GMPP_N"/>
</dbReference>
<dbReference type="SUPFAM" id="SSF53448">
    <property type="entry name" value="Nucleotide-diphospho-sugar transferases"/>
    <property type="match status" value="1"/>
</dbReference>
<dbReference type="GO" id="GO:0004475">
    <property type="term" value="F:mannose-1-phosphate guanylyltransferase (GTP) activity"/>
    <property type="evidence" value="ECO:0007669"/>
    <property type="project" value="UniProtKB-EC"/>
</dbReference>
<dbReference type="InterPro" id="IPR051161">
    <property type="entry name" value="Mannose-6P_isomerase_type2"/>
</dbReference>
<keyword evidence="3 10" id="KW-0808">Transferase</keyword>
<dbReference type="AlphaFoldDB" id="A0A1I1GBZ6"/>
<dbReference type="Proteomes" id="UP000199577">
    <property type="component" value="Unassembled WGS sequence"/>
</dbReference>
<evidence type="ECO:0000313" key="10">
    <source>
        <dbReference type="EMBL" id="SFC09045.1"/>
    </source>
</evidence>
<comment type="similarity">
    <text evidence="1">Belongs to the mannose-6-phosphate isomerase type 2 family.</text>
</comment>
<evidence type="ECO:0000256" key="6">
    <source>
        <dbReference type="ARBA" id="ARBA00023134"/>
    </source>
</evidence>
<comment type="catalytic activity">
    <reaction evidence="7">
        <text>alpha-D-mannose 1-phosphate + GTP + H(+) = GDP-alpha-D-mannose + diphosphate</text>
        <dbReference type="Rhea" id="RHEA:15229"/>
        <dbReference type="ChEBI" id="CHEBI:15378"/>
        <dbReference type="ChEBI" id="CHEBI:33019"/>
        <dbReference type="ChEBI" id="CHEBI:37565"/>
        <dbReference type="ChEBI" id="CHEBI:57527"/>
        <dbReference type="ChEBI" id="CHEBI:58409"/>
        <dbReference type="EC" id="2.7.7.13"/>
    </reaction>
</comment>
<proteinExistence type="inferred from homology"/>
<evidence type="ECO:0000256" key="4">
    <source>
        <dbReference type="ARBA" id="ARBA00022695"/>
    </source>
</evidence>
<dbReference type="Pfam" id="PF22640">
    <property type="entry name" value="ManC_GMP_beta-helix"/>
    <property type="match status" value="1"/>
</dbReference>
<evidence type="ECO:0000259" key="8">
    <source>
        <dbReference type="Pfam" id="PF00483"/>
    </source>
</evidence>
<reference evidence="10 11" key="1">
    <citation type="submission" date="2016-10" db="EMBL/GenBank/DDBJ databases">
        <authorList>
            <person name="de Groot N.N."/>
        </authorList>
    </citation>
    <scope>NUCLEOTIDE SEQUENCE [LARGE SCALE GENOMIC DNA]</scope>
    <source>
        <strain evidence="10 11">DSM 22900</strain>
    </source>
</reference>
<organism evidence="10 11">
    <name type="scientific">Parapedobacter composti</name>
    <dbReference type="NCBI Taxonomy" id="623281"/>
    <lineage>
        <taxon>Bacteria</taxon>
        <taxon>Pseudomonadati</taxon>
        <taxon>Bacteroidota</taxon>
        <taxon>Sphingobacteriia</taxon>
        <taxon>Sphingobacteriales</taxon>
        <taxon>Sphingobacteriaceae</taxon>
        <taxon>Parapedobacter</taxon>
    </lineage>
</organism>
<name>A0A1I1GBZ6_9SPHI</name>
<dbReference type="PANTHER" id="PTHR46390">
    <property type="entry name" value="MANNOSE-1-PHOSPHATE GUANYLYLTRANSFERASE"/>
    <property type="match status" value="1"/>
</dbReference>
<keyword evidence="6" id="KW-0342">GTP-binding</keyword>
<dbReference type="Pfam" id="PF00483">
    <property type="entry name" value="NTP_transferase"/>
    <property type="match status" value="1"/>
</dbReference>
<evidence type="ECO:0000259" key="9">
    <source>
        <dbReference type="Pfam" id="PF22640"/>
    </source>
</evidence>
<sequence>MKNYYAVIMAGGIGSRFWPVSRTSLPKQFIDMLGTGKTLIQATYDRFRKIVPESNIFVATNESYASLVREQLPNLTPQQLILEPIMRNTAPCIAYASHKIQQLNPDATVVIAPADHLILDTEAFVSDITKGLKCAERHDWLITLGIKPSRPDTGYGYIQYGKSASVQGFKKVKTFTEKPNLELAKTFLQSGDFLWNAGIFIWSVKSIIQAFDKYQTEMNDVFKEGSEVYNSAREAKFISGAFVRCVNISIDFAIMEKADNVYVLPSDFGWSDLGTWASIYELAEKDYLGNVSSSAENVIVYDSSNCMIHAPKDRLVIIKGLHNFIVVQSDDTLMICPKDQEQGVKQIVADVKDKFGNKYI</sequence>
<accession>A0A1I1GBZ6</accession>
<dbReference type="STRING" id="623281.SAMN05421747_10494"/>
<dbReference type="FunFam" id="3.90.550.10:FF:000046">
    <property type="entry name" value="Mannose-1-phosphate guanylyltransferase (GDP)"/>
    <property type="match status" value="1"/>
</dbReference>
<feature type="domain" description="Nucleotidyl transferase" evidence="8">
    <location>
        <begin position="6"/>
        <end position="285"/>
    </location>
</feature>
<dbReference type="InterPro" id="IPR005835">
    <property type="entry name" value="NTP_transferase_dom"/>
</dbReference>
<feature type="domain" description="MannoseP isomerase/GMP-like beta-helix" evidence="9">
    <location>
        <begin position="297"/>
        <end position="349"/>
    </location>
</feature>
<gene>
    <name evidence="10" type="ORF">SAMN05421747_10494</name>
</gene>
<dbReference type="SUPFAM" id="SSF159283">
    <property type="entry name" value="Guanosine diphospho-D-mannose pyrophosphorylase/mannose-6-phosphate isomerase linker domain"/>
    <property type="match status" value="1"/>
</dbReference>
<evidence type="ECO:0000256" key="2">
    <source>
        <dbReference type="ARBA" id="ARBA00012387"/>
    </source>
</evidence>
<dbReference type="PANTHER" id="PTHR46390:SF1">
    <property type="entry name" value="MANNOSE-1-PHOSPHATE GUANYLYLTRANSFERASE"/>
    <property type="match status" value="1"/>
</dbReference>
<evidence type="ECO:0000256" key="7">
    <source>
        <dbReference type="ARBA" id="ARBA00047343"/>
    </source>
</evidence>
<dbReference type="Gene3D" id="3.90.550.10">
    <property type="entry name" value="Spore Coat Polysaccharide Biosynthesis Protein SpsA, Chain A"/>
    <property type="match status" value="1"/>
</dbReference>
<evidence type="ECO:0000313" key="11">
    <source>
        <dbReference type="Proteomes" id="UP000199577"/>
    </source>
</evidence>
<dbReference type="CDD" id="cd02509">
    <property type="entry name" value="GDP-M1P_Guanylyltransferase"/>
    <property type="match status" value="1"/>
</dbReference>
<dbReference type="RefSeq" id="WP_090972442.1">
    <property type="nucleotide sequence ID" value="NZ_FOLL01000004.1"/>
</dbReference>
<keyword evidence="11" id="KW-1185">Reference proteome</keyword>
<dbReference type="InterPro" id="IPR054566">
    <property type="entry name" value="ManC/GMP-like_b-helix"/>
</dbReference>
<dbReference type="EMBL" id="FOLL01000004">
    <property type="protein sequence ID" value="SFC09045.1"/>
    <property type="molecule type" value="Genomic_DNA"/>
</dbReference>
<protein>
    <recommendedName>
        <fullName evidence="2">mannose-1-phosphate guanylyltransferase</fullName>
        <ecNumber evidence="2">2.7.7.13</ecNumber>
    </recommendedName>
</protein>